<accession>A0A0A0HJE0</accession>
<dbReference type="Pfam" id="PF13489">
    <property type="entry name" value="Methyltransf_23"/>
    <property type="match status" value="1"/>
</dbReference>
<dbReference type="CDD" id="cd02440">
    <property type="entry name" value="AdoMet_MTases"/>
    <property type="match status" value="1"/>
</dbReference>
<name>A0A0A0HJE0_9RHOB</name>
<dbReference type="eggNOG" id="ENOG5033U26">
    <property type="taxonomic scope" value="Bacteria"/>
</dbReference>
<dbReference type="HOGENOM" id="CLU_1214071_0_0_5"/>
<sequence length="228" mass="25128">MTIMGYGFKRQADDDKTGGLNRAQARHALLVDAYRHAIADSTVMLVGAGDGTWCYALAAAGALQVVGIESDAALVERFGRLPDVGLRERIDLRCADPVEEIRSEVRAGRQYDVIILFDLLEIVADLHDLFGLVRELDPRLVVVDGRFVDTEEPILWIDRTREAMAGRARPALVPGRGAVAMVAYDTGFDLDWIDWSQLDPEVRQGLADYYVAGPGMRASFTLTPEHIA</sequence>
<proteinExistence type="predicted"/>
<dbReference type="InterPro" id="IPR029063">
    <property type="entry name" value="SAM-dependent_MTases_sf"/>
</dbReference>
<protein>
    <submittedName>
        <fullName evidence="1">Putative SAM-dependent methyltransferase</fullName>
    </submittedName>
</protein>
<dbReference type="AlphaFoldDB" id="A0A0A0HJE0"/>
<evidence type="ECO:0000313" key="2">
    <source>
        <dbReference type="Proteomes" id="UP000030021"/>
    </source>
</evidence>
<dbReference type="GO" id="GO:0032259">
    <property type="term" value="P:methylation"/>
    <property type="evidence" value="ECO:0007669"/>
    <property type="project" value="UniProtKB-KW"/>
</dbReference>
<dbReference type="Gene3D" id="3.40.50.150">
    <property type="entry name" value="Vaccinia Virus protein VP39"/>
    <property type="match status" value="1"/>
</dbReference>
<dbReference type="EMBL" id="AONH01000020">
    <property type="protein sequence ID" value="KGM86278.1"/>
    <property type="molecule type" value="Genomic_DNA"/>
</dbReference>
<dbReference type="SUPFAM" id="SSF53335">
    <property type="entry name" value="S-adenosyl-L-methionine-dependent methyltransferases"/>
    <property type="match status" value="1"/>
</dbReference>
<evidence type="ECO:0000313" key="1">
    <source>
        <dbReference type="EMBL" id="KGM86278.1"/>
    </source>
</evidence>
<organism evidence="1 2">
    <name type="scientific">Roseovarius mucosus DSM 17069</name>
    <dbReference type="NCBI Taxonomy" id="1288298"/>
    <lineage>
        <taxon>Bacteria</taxon>
        <taxon>Pseudomonadati</taxon>
        <taxon>Pseudomonadota</taxon>
        <taxon>Alphaproteobacteria</taxon>
        <taxon>Rhodobacterales</taxon>
        <taxon>Roseobacteraceae</taxon>
        <taxon>Roseovarius</taxon>
    </lineage>
</organism>
<gene>
    <name evidence="1" type="ORF">rosmuc_03841</name>
</gene>
<keyword evidence="1" id="KW-0489">Methyltransferase</keyword>
<dbReference type="Proteomes" id="UP000030021">
    <property type="component" value="Unassembled WGS sequence"/>
</dbReference>
<dbReference type="RefSeq" id="WP_037275322.1">
    <property type="nucleotide sequence ID" value="NZ_KN293984.1"/>
</dbReference>
<dbReference type="GO" id="GO:0008168">
    <property type="term" value="F:methyltransferase activity"/>
    <property type="evidence" value="ECO:0007669"/>
    <property type="project" value="UniProtKB-KW"/>
</dbReference>
<comment type="caution">
    <text evidence="1">The sequence shown here is derived from an EMBL/GenBank/DDBJ whole genome shotgun (WGS) entry which is preliminary data.</text>
</comment>
<keyword evidence="1" id="KW-0808">Transferase</keyword>
<dbReference type="OrthoDB" id="3783712at2"/>
<reference evidence="1 2" key="1">
    <citation type="submission" date="2013-01" db="EMBL/GenBank/DDBJ databases">
        <authorList>
            <person name="Fiebig A."/>
            <person name="Goeker M."/>
            <person name="Klenk H.-P.P."/>
        </authorList>
    </citation>
    <scope>NUCLEOTIDE SEQUENCE [LARGE SCALE GENOMIC DNA]</scope>
    <source>
        <strain evidence="1 2">DSM 17069</strain>
    </source>
</reference>
<dbReference type="PATRIC" id="fig|1288298.3.peg.3851"/>